<feature type="transmembrane region" description="Helical" evidence="1">
    <location>
        <begin position="318"/>
        <end position="341"/>
    </location>
</feature>
<keyword evidence="1" id="KW-0812">Transmembrane</keyword>
<reference evidence="3 4" key="1">
    <citation type="journal article" date="2014" name="Int. J. Syst. Evol. Microbiol.">
        <title>Complete genome sequence of Corynebacterium casei LMG S-19264T (=DSM 44701T), isolated from a smear-ripened cheese.</title>
        <authorList>
            <consortium name="US DOE Joint Genome Institute (JGI-PGF)"/>
            <person name="Walter F."/>
            <person name="Albersmeier A."/>
            <person name="Kalinowski J."/>
            <person name="Ruckert C."/>
        </authorList>
    </citation>
    <scope>NUCLEOTIDE SEQUENCE [LARGE SCALE GENOMIC DNA]</scope>
    <source>
        <strain evidence="3 4">CGMCC 1.7286</strain>
    </source>
</reference>
<evidence type="ECO:0000256" key="1">
    <source>
        <dbReference type="SAM" id="Phobius"/>
    </source>
</evidence>
<feature type="transmembrane region" description="Helical" evidence="1">
    <location>
        <begin position="12"/>
        <end position="37"/>
    </location>
</feature>
<dbReference type="PANTHER" id="PTHR35342:SF5">
    <property type="entry name" value="TRICARBOXYLIC TRANSPORT PROTEIN"/>
    <property type="match status" value="1"/>
</dbReference>
<feature type="transmembrane region" description="Helical" evidence="1">
    <location>
        <begin position="142"/>
        <end position="160"/>
    </location>
</feature>
<keyword evidence="1" id="KW-1133">Transmembrane helix</keyword>
<dbReference type="AlphaFoldDB" id="A0A918DVT7"/>
<dbReference type="Pfam" id="PF01970">
    <property type="entry name" value="TctA"/>
    <property type="match status" value="1"/>
</dbReference>
<feature type="transmembrane region" description="Helical" evidence="1">
    <location>
        <begin position="167"/>
        <end position="185"/>
    </location>
</feature>
<keyword evidence="4" id="KW-1185">Reference proteome</keyword>
<evidence type="ECO:0000313" key="3">
    <source>
        <dbReference type="EMBL" id="GGO83850.1"/>
    </source>
</evidence>
<feature type="transmembrane region" description="Helical" evidence="1">
    <location>
        <begin position="468"/>
        <end position="485"/>
    </location>
</feature>
<accession>A0A918DVT7</accession>
<protein>
    <recommendedName>
        <fullName evidence="2">DUF112 domain-containing protein</fullName>
    </recommendedName>
</protein>
<dbReference type="Proteomes" id="UP000599578">
    <property type="component" value="Unassembled WGS sequence"/>
</dbReference>
<feature type="transmembrane region" description="Helical" evidence="1">
    <location>
        <begin position="353"/>
        <end position="377"/>
    </location>
</feature>
<sequence length="503" mass="52878">MFDNVSSGFELFFTPSGLALTALGCFLGLVIGVLPGLGPLMGIILLTPVAFYLEPVVGMGLLIAIYVGGSCGGAISAILLRIPGTPLAAATLLDGYPMAQKGRAAEAVGLAISSSALGGLIGGVVLILLSPVLADFALNFGPFEYFALTLLGMISIAVVSRESTLKGLMAACLGLLLATVGADKFTQFNRFTFDSDFLLAGFHLVAIIVGLFAFSEVFREIESGGLNTSKKVGSVRVSFSSIRQVIKNPINLTRSSLIGTFFGALPGAGGVISSFTSYAVAKAHAKPGEHYGEGEAGGVIATESANNACCGGSLIPSLALAVPGDAVCAVLMGSLILLGFFPGPDLFEKNGDVVGGIFLAYIFANIVLIFIGIWLAPVFSSVVNLKKRYLIPIIVLLSTVGTYSLQSSMFDLWTMLLFGVVGYFLRKYDFPLAPVVIGLVLGPLCEENLRRSLIFSGGDYGVFFDRPISATVMLINVALLMLIFMPKKLKPLNFLSKMARRKT</sequence>
<organism evidence="3 4">
    <name type="scientific">Marinobacterium nitratireducens</name>
    <dbReference type="NCBI Taxonomy" id="518897"/>
    <lineage>
        <taxon>Bacteria</taxon>
        <taxon>Pseudomonadati</taxon>
        <taxon>Pseudomonadota</taxon>
        <taxon>Gammaproteobacteria</taxon>
        <taxon>Oceanospirillales</taxon>
        <taxon>Oceanospirillaceae</taxon>
        <taxon>Marinobacterium</taxon>
    </lineage>
</organism>
<evidence type="ECO:0000313" key="4">
    <source>
        <dbReference type="Proteomes" id="UP000599578"/>
    </source>
</evidence>
<dbReference type="RefSeq" id="WP_188861311.1">
    <property type="nucleotide sequence ID" value="NZ_BMLT01000007.1"/>
</dbReference>
<gene>
    <name evidence="3" type="ORF">GCM10011348_28730</name>
</gene>
<dbReference type="InterPro" id="IPR002823">
    <property type="entry name" value="DUF112_TM"/>
</dbReference>
<feature type="transmembrane region" description="Helical" evidence="1">
    <location>
        <begin position="197"/>
        <end position="214"/>
    </location>
</feature>
<feature type="domain" description="DUF112" evidence="2">
    <location>
        <begin position="18"/>
        <end position="437"/>
    </location>
</feature>
<dbReference type="EMBL" id="BMLT01000007">
    <property type="protein sequence ID" value="GGO83850.1"/>
    <property type="molecule type" value="Genomic_DNA"/>
</dbReference>
<keyword evidence="1" id="KW-0472">Membrane</keyword>
<comment type="caution">
    <text evidence="3">The sequence shown here is derived from an EMBL/GenBank/DDBJ whole genome shotgun (WGS) entry which is preliminary data.</text>
</comment>
<proteinExistence type="predicted"/>
<name>A0A918DVT7_9GAMM</name>
<feature type="transmembrane region" description="Helical" evidence="1">
    <location>
        <begin position="108"/>
        <end position="130"/>
    </location>
</feature>
<feature type="transmembrane region" description="Helical" evidence="1">
    <location>
        <begin position="389"/>
        <end position="406"/>
    </location>
</feature>
<evidence type="ECO:0000259" key="2">
    <source>
        <dbReference type="Pfam" id="PF01970"/>
    </source>
</evidence>
<dbReference type="PANTHER" id="PTHR35342">
    <property type="entry name" value="TRICARBOXYLIC TRANSPORT PROTEIN"/>
    <property type="match status" value="1"/>
</dbReference>